<name>A0A7I8VJA8_9ANNE</name>
<dbReference type="Pfam" id="PF00335">
    <property type="entry name" value="Tetraspanin"/>
    <property type="match status" value="1"/>
</dbReference>
<keyword evidence="3 5" id="KW-1133">Transmembrane helix</keyword>
<dbReference type="AlphaFoldDB" id="A0A7I8VJA8"/>
<keyword evidence="2 5" id="KW-0812">Transmembrane</keyword>
<protein>
    <submittedName>
        <fullName evidence="6">DgyrCDS4738</fullName>
    </submittedName>
</protein>
<proteinExistence type="predicted"/>
<reference evidence="6 7" key="1">
    <citation type="submission" date="2020-08" db="EMBL/GenBank/DDBJ databases">
        <authorList>
            <person name="Hejnol A."/>
        </authorList>
    </citation>
    <scope>NUCLEOTIDE SEQUENCE [LARGE SCALE GENOMIC DNA]</scope>
</reference>
<dbReference type="PANTHER" id="PTHR19282:SF534">
    <property type="entry name" value="TETRASPANIN FAMILY-RELATED"/>
    <property type="match status" value="1"/>
</dbReference>
<evidence type="ECO:0000256" key="5">
    <source>
        <dbReference type="SAM" id="Phobius"/>
    </source>
</evidence>
<dbReference type="Gene3D" id="1.10.1450.10">
    <property type="entry name" value="Tetraspanin"/>
    <property type="match status" value="1"/>
</dbReference>
<dbReference type="EMBL" id="CAJFCJ010000006">
    <property type="protein sequence ID" value="CAD5115796.1"/>
    <property type="molecule type" value="Genomic_DNA"/>
</dbReference>
<feature type="transmembrane region" description="Helical" evidence="5">
    <location>
        <begin position="82"/>
        <end position="106"/>
    </location>
</feature>
<keyword evidence="4 5" id="KW-0472">Membrane</keyword>
<sequence>MGNEGNKTVKYSLITLNVFLIFFGIGLLIATPFVKYKIDDLKIAFDDDFEACYLTSLIVGSVLFLLGTFGFLSIYKENCCLMTIYCILLFIICGGMITLCSIAIYLDNTIYNDMERNLHNSMLAYSRNNETRESFDKYQKEFQCCEFGSKKWFDTENGTVFIPTSCDCPKEDVNDGNICINYKGKSIFKISCLTYLKDKVDYIRIGLIAFGYFVALLQV</sequence>
<evidence type="ECO:0000256" key="4">
    <source>
        <dbReference type="ARBA" id="ARBA00023136"/>
    </source>
</evidence>
<comment type="caution">
    <text evidence="6">The sequence shown here is derived from an EMBL/GenBank/DDBJ whole genome shotgun (WGS) entry which is preliminary data.</text>
</comment>
<evidence type="ECO:0000313" key="6">
    <source>
        <dbReference type="EMBL" id="CAD5115796.1"/>
    </source>
</evidence>
<evidence type="ECO:0000256" key="2">
    <source>
        <dbReference type="ARBA" id="ARBA00022692"/>
    </source>
</evidence>
<feature type="transmembrane region" description="Helical" evidence="5">
    <location>
        <begin position="53"/>
        <end position="75"/>
    </location>
</feature>
<comment type="subcellular location">
    <subcellularLocation>
        <location evidence="1">Membrane</location>
        <topology evidence="1">Multi-pass membrane protein</topology>
    </subcellularLocation>
</comment>
<evidence type="ECO:0000256" key="1">
    <source>
        <dbReference type="ARBA" id="ARBA00004141"/>
    </source>
</evidence>
<evidence type="ECO:0000256" key="3">
    <source>
        <dbReference type="ARBA" id="ARBA00022989"/>
    </source>
</evidence>
<dbReference type="Proteomes" id="UP000549394">
    <property type="component" value="Unassembled WGS sequence"/>
</dbReference>
<dbReference type="PANTHER" id="PTHR19282">
    <property type="entry name" value="TETRASPANIN"/>
    <property type="match status" value="1"/>
</dbReference>
<gene>
    <name evidence="6" type="ORF">DGYR_LOCUS4495</name>
</gene>
<dbReference type="GO" id="GO:0005886">
    <property type="term" value="C:plasma membrane"/>
    <property type="evidence" value="ECO:0007669"/>
    <property type="project" value="TreeGrafter"/>
</dbReference>
<keyword evidence="7" id="KW-1185">Reference proteome</keyword>
<accession>A0A7I8VJA8</accession>
<dbReference type="SUPFAM" id="SSF48652">
    <property type="entry name" value="Tetraspanin"/>
    <property type="match status" value="1"/>
</dbReference>
<dbReference type="OrthoDB" id="5982705at2759"/>
<dbReference type="InterPro" id="IPR018499">
    <property type="entry name" value="Tetraspanin/Peripherin"/>
</dbReference>
<dbReference type="InterPro" id="IPR008952">
    <property type="entry name" value="Tetraspanin_EC2_sf"/>
</dbReference>
<evidence type="ECO:0000313" key="7">
    <source>
        <dbReference type="Proteomes" id="UP000549394"/>
    </source>
</evidence>
<feature type="transmembrane region" description="Helical" evidence="5">
    <location>
        <begin position="12"/>
        <end position="33"/>
    </location>
</feature>
<organism evidence="6 7">
    <name type="scientific">Dimorphilus gyrociliatus</name>
    <dbReference type="NCBI Taxonomy" id="2664684"/>
    <lineage>
        <taxon>Eukaryota</taxon>
        <taxon>Metazoa</taxon>
        <taxon>Spiralia</taxon>
        <taxon>Lophotrochozoa</taxon>
        <taxon>Annelida</taxon>
        <taxon>Polychaeta</taxon>
        <taxon>Polychaeta incertae sedis</taxon>
        <taxon>Dinophilidae</taxon>
        <taxon>Dimorphilus</taxon>
    </lineage>
</organism>